<protein>
    <submittedName>
        <fullName evidence="8">Sigma-70 family RNA polymerase sigma factor</fullName>
    </submittedName>
</protein>
<keyword evidence="9" id="KW-1185">Reference proteome</keyword>
<dbReference type="InterPro" id="IPR013325">
    <property type="entry name" value="RNA_pol_sigma_r2"/>
</dbReference>
<keyword evidence="2" id="KW-0805">Transcription regulation</keyword>
<organism evidence="8 9">
    <name type="scientific">Clostridium paridis</name>
    <dbReference type="NCBI Taxonomy" id="2803863"/>
    <lineage>
        <taxon>Bacteria</taxon>
        <taxon>Bacillati</taxon>
        <taxon>Bacillota</taxon>
        <taxon>Clostridia</taxon>
        <taxon>Eubacteriales</taxon>
        <taxon>Clostridiaceae</taxon>
        <taxon>Clostridium</taxon>
    </lineage>
</organism>
<evidence type="ECO:0000256" key="1">
    <source>
        <dbReference type="ARBA" id="ARBA00010641"/>
    </source>
</evidence>
<keyword evidence="3" id="KW-0731">Sigma factor</keyword>
<dbReference type="NCBIfam" id="TIGR02937">
    <property type="entry name" value="sigma70-ECF"/>
    <property type="match status" value="1"/>
</dbReference>
<dbReference type="Gene3D" id="1.10.10.10">
    <property type="entry name" value="Winged helix-like DNA-binding domain superfamily/Winged helix DNA-binding domain"/>
    <property type="match status" value="1"/>
</dbReference>
<dbReference type="GO" id="GO:0003677">
    <property type="term" value="F:DNA binding"/>
    <property type="evidence" value="ECO:0007669"/>
    <property type="project" value="UniProtKB-KW"/>
</dbReference>
<sequence>MEIDDNNLIQELARKNEKALDYLVERYGNLLFKVSYSVLNDRETSLECMNDSLLRIWNNIQSFRGDYKNFVSWIVVITKRIAIDEVRKKDRRATSTLEEFMVVDEISLEKQLEHKETRDRILKEIDTMEDITREIFLRRFFVEESIVDISKKLGMSVSAVSNRILRGKKKLEFLFSEEVV</sequence>
<dbReference type="InterPro" id="IPR013324">
    <property type="entry name" value="RNA_pol_sigma_r3/r4-like"/>
</dbReference>
<dbReference type="PANTHER" id="PTHR43133">
    <property type="entry name" value="RNA POLYMERASE ECF-TYPE SIGMA FACTO"/>
    <property type="match status" value="1"/>
</dbReference>
<feature type="domain" description="RNA polymerase sigma-70 region 2" evidence="6">
    <location>
        <begin position="23"/>
        <end position="92"/>
    </location>
</feature>
<keyword evidence="4" id="KW-0238">DNA-binding</keyword>
<dbReference type="SUPFAM" id="SSF88946">
    <property type="entry name" value="Sigma2 domain of RNA polymerase sigma factors"/>
    <property type="match status" value="1"/>
</dbReference>
<dbReference type="Pfam" id="PF04542">
    <property type="entry name" value="Sigma70_r2"/>
    <property type="match status" value="1"/>
</dbReference>
<dbReference type="GO" id="GO:0006352">
    <property type="term" value="P:DNA-templated transcription initiation"/>
    <property type="evidence" value="ECO:0007669"/>
    <property type="project" value="InterPro"/>
</dbReference>
<dbReference type="PANTHER" id="PTHR43133:SF8">
    <property type="entry name" value="RNA POLYMERASE SIGMA FACTOR HI_1459-RELATED"/>
    <property type="match status" value="1"/>
</dbReference>
<evidence type="ECO:0000313" key="8">
    <source>
        <dbReference type="EMBL" id="MBL4932169.1"/>
    </source>
</evidence>
<dbReference type="EMBL" id="JAESWA010000022">
    <property type="protein sequence ID" value="MBL4932169.1"/>
    <property type="molecule type" value="Genomic_DNA"/>
</dbReference>
<comment type="caution">
    <text evidence="8">The sequence shown here is derived from an EMBL/GenBank/DDBJ whole genome shotgun (WGS) entry which is preliminary data.</text>
</comment>
<comment type="similarity">
    <text evidence="1">Belongs to the sigma-70 factor family. ECF subfamily.</text>
</comment>
<evidence type="ECO:0000259" key="7">
    <source>
        <dbReference type="Pfam" id="PF08281"/>
    </source>
</evidence>
<name>A0A937FE55_9CLOT</name>
<dbReference type="AlphaFoldDB" id="A0A937FE55"/>
<dbReference type="InterPro" id="IPR014284">
    <property type="entry name" value="RNA_pol_sigma-70_dom"/>
</dbReference>
<proteinExistence type="inferred from homology"/>
<dbReference type="InterPro" id="IPR036388">
    <property type="entry name" value="WH-like_DNA-bd_sf"/>
</dbReference>
<dbReference type="Pfam" id="PF08281">
    <property type="entry name" value="Sigma70_r4_2"/>
    <property type="match status" value="1"/>
</dbReference>
<dbReference type="SUPFAM" id="SSF88659">
    <property type="entry name" value="Sigma3 and sigma4 domains of RNA polymerase sigma factors"/>
    <property type="match status" value="1"/>
</dbReference>
<evidence type="ECO:0000313" key="9">
    <source>
        <dbReference type="Proteomes" id="UP000623681"/>
    </source>
</evidence>
<evidence type="ECO:0000259" key="6">
    <source>
        <dbReference type="Pfam" id="PF04542"/>
    </source>
</evidence>
<dbReference type="InterPro" id="IPR013249">
    <property type="entry name" value="RNA_pol_sigma70_r4_t2"/>
</dbReference>
<evidence type="ECO:0000256" key="3">
    <source>
        <dbReference type="ARBA" id="ARBA00023082"/>
    </source>
</evidence>
<evidence type="ECO:0000256" key="5">
    <source>
        <dbReference type="ARBA" id="ARBA00023163"/>
    </source>
</evidence>
<gene>
    <name evidence="8" type="ORF">JK634_10160</name>
</gene>
<dbReference type="Proteomes" id="UP000623681">
    <property type="component" value="Unassembled WGS sequence"/>
</dbReference>
<reference evidence="8" key="1">
    <citation type="submission" date="2021-01" db="EMBL/GenBank/DDBJ databases">
        <title>Genome public.</title>
        <authorList>
            <person name="Liu C."/>
            <person name="Sun Q."/>
        </authorList>
    </citation>
    <scope>NUCLEOTIDE SEQUENCE</scope>
    <source>
        <strain evidence="8">YIM B02565</strain>
    </source>
</reference>
<dbReference type="RefSeq" id="WP_202767539.1">
    <property type="nucleotide sequence ID" value="NZ_JAESWA010000022.1"/>
</dbReference>
<accession>A0A937FE55</accession>
<dbReference type="InterPro" id="IPR039425">
    <property type="entry name" value="RNA_pol_sigma-70-like"/>
</dbReference>
<evidence type="ECO:0000256" key="4">
    <source>
        <dbReference type="ARBA" id="ARBA00023125"/>
    </source>
</evidence>
<keyword evidence="5" id="KW-0804">Transcription</keyword>
<dbReference type="Gene3D" id="1.10.1740.10">
    <property type="match status" value="1"/>
</dbReference>
<evidence type="ECO:0000256" key="2">
    <source>
        <dbReference type="ARBA" id="ARBA00023015"/>
    </source>
</evidence>
<dbReference type="InterPro" id="IPR007627">
    <property type="entry name" value="RNA_pol_sigma70_r2"/>
</dbReference>
<dbReference type="GO" id="GO:0016987">
    <property type="term" value="F:sigma factor activity"/>
    <property type="evidence" value="ECO:0007669"/>
    <property type="project" value="UniProtKB-KW"/>
</dbReference>
<feature type="domain" description="RNA polymerase sigma factor 70 region 4 type 2" evidence="7">
    <location>
        <begin position="119"/>
        <end position="171"/>
    </location>
</feature>